<dbReference type="EMBL" id="JAUIZM010000001">
    <property type="protein sequence ID" value="KAK1402086.1"/>
    <property type="molecule type" value="Genomic_DNA"/>
</dbReference>
<name>A0AAD8JGC6_9APIA</name>
<keyword evidence="3" id="KW-1185">Reference proteome</keyword>
<comment type="caution">
    <text evidence="2">The sequence shown here is derived from an EMBL/GenBank/DDBJ whole genome shotgun (WGS) entry which is preliminary data.</text>
</comment>
<proteinExistence type="predicted"/>
<reference evidence="2" key="1">
    <citation type="submission" date="2023-02" db="EMBL/GenBank/DDBJ databases">
        <title>Genome of toxic invasive species Heracleum sosnowskyi carries increased number of genes despite the absence of recent whole-genome duplications.</title>
        <authorList>
            <person name="Schelkunov M."/>
            <person name="Shtratnikova V."/>
            <person name="Makarenko M."/>
            <person name="Klepikova A."/>
            <person name="Omelchenko D."/>
            <person name="Novikova G."/>
            <person name="Obukhova E."/>
            <person name="Bogdanov V."/>
            <person name="Penin A."/>
            <person name="Logacheva M."/>
        </authorList>
    </citation>
    <scope>NUCLEOTIDE SEQUENCE</scope>
    <source>
        <strain evidence="2">Hsosn_3</strain>
        <tissue evidence="2">Leaf</tissue>
    </source>
</reference>
<dbReference type="Proteomes" id="UP001237642">
    <property type="component" value="Unassembled WGS sequence"/>
</dbReference>
<feature type="region of interest" description="Disordered" evidence="1">
    <location>
        <begin position="1"/>
        <end position="32"/>
    </location>
</feature>
<reference evidence="2" key="2">
    <citation type="submission" date="2023-05" db="EMBL/GenBank/DDBJ databases">
        <authorList>
            <person name="Schelkunov M.I."/>
        </authorList>
    </citation>
    <scope>NUCLEOTIDE SEQUENCE</scope>
    <source>
        <strain evidence="2">Hsosn_3</strain>
        <tissue evidence="2">Leaf</tissue>
    </source>
</reference>
<feature type="compositionally biased region" description="Basic and acidic residues" evidence="1">
    <location>
        <begin position="205"/>
        <end position="217"/>
    </location>
</feature>
<sequence length="343" mass="38562">MAYSPPSHNAAVSPPRNPNLSDALSRSGKIDDVSDDSKIESLAENDDSSLVGWWFGVSKDSKNPYRHIIQIHADRGRYLARSFSPCFTSSEEIEDKKQAIYLKHKAAAQDGKSIDYEPDLKPLSLPIIHLTPELTTGADRTVEDILSLSLQVNPSNATNPIVQRACSNMRNILSGNAEGKVQNAIWIDFAVGNFKEKNRKRTKGQKSEKNQKEKYTSNWEKELCRVPATLERKDCSTFCLTVEEEEEEDQQSGDNVQEGYRAIDHVILDIAESMGKEKLRKWQENGEEQDSSETESDEENDETEDPLEIEPYDYVEAVKLSGDPDVPAGQASTFRNEQMSLFV</sequence>
<dbReference type="PANTHER" id="PTHR33917:SF3">
    <property type="entry name" value="PROTEIN EXECUTER 1, CHLOROPLASTIC"/>
    <property type="match status" value="1"/>
</dbReference>
<feature type="compositionally biased region" description="Polar residues" evidence="1">
    <location>
        <begin position="330"/>
        <end position="343"/>
    </location>
</feature>
<organism evidence="2 3">
    <name type="scientific">Heracleum sosnowskyi</name>
    <dbReference type="NCBI Taxonomy" id="360622"/>
    <lineage>
        <taxon>Eukaryota</taxon>
        <taxon>Viridiplantae</taxon>
        <taxon>Streptophyta</taxon>
        <taxon>Embryophyta</taxon>
        <taxon>Tracheophyta</taxon>
        <taxon>Spermatophyta</taxon>
        <taxon>Magnoliopsida</taxon>
        <taxon>eudicotyledons</taxon>
        <taxon>Gunneridae</taxon>
        <taxon>Pentapetalae</taxon>
        <taxon>asterids</taxon>
        <taxon>campanulids</taxon>
        <taxon>Apiales</taxon>
        <taxon>Apiaceae</taxon>
        <taxon>Apioideae</taxon>
        <taxon>apioid superclade</taxon>
        <taxon>Tordylieae</taxon>
        <taxon>Tordyliinae</taxon>
        <taxon>Heracleum</taxon>
    </lineage>
</organism>
<feature type="region of interest" description="Disordered" evidence="1">
    <location>
        <begin position="279"/>
        <end position="343"/>
    </location>
</feature>
<evidence type="ECO:0000313" key="3">
    <source>
        <dbReference type="Proteomes" id="UP001237642"/>
    </source>
</evidence>
<feature type="compositionally biased region" description="Acidic residues" evidence="1">
    <location>
        <begin position="285"/>
        <end position="313"/>
    </location>
</feature>
<accession>A0AAD8JGC6</accession>
<dbReference type="InterPro" id="IPR044680">
    <property type="entry name" value="EX1/2"/>
</dbReference>
<protein>
    <submittedName>
        <fullName evidence="2">Uncharacterized protein</fullName>
    </submittedName>
</protein>
<evidence type="ECO:0000256" key="1">
    <source>
        <dbReference type="SAM" id="MobiDB-lite"/>
    </source>
</evidence>
<dbReference type="GO" id="GO:0010343">
    <property type="term" value="P:singlet oxygen-mediated programmed cell death"/>
    <property type="evidence" value="ECO:0007669"/>
    <property type="project" value="InterPro"/>
</dbReference>
<dbReference type="GO" id="GO:0042651">
    <property type="term" value="C:thylakoid membrane"/>
    <property type="evidence" value="ECO:0007669"/>
    <property type="project" value="TreeGrafter"/>
</dbReference>
<gene>
    <name evidence="2" type="ORF">POM88_001691</name>
</gene>
<dbReference type="PANTHER" id="PTHR33917">
    <property type="entry name" value="PROTEIN EXECUTER 1, CHLOROPLASTIC"/>
    <property type="match status" value="1"/>
</dbReference>
<dbReference type="AlphaFoldDB" id="A0AAD8JGC6"/>
<evidence type="ECO:0000313" key="2">
    <source>
        <dbReference type="EMBL" id="KAK1402086.1"/>
    </source>
</evidence>
<feature type="region of interest" description="Disordered" evidence="1">
    <location>
        <begin position="198"/>
        <end position="217"/>
    </location>
</feature>